<dbReference type="SUPFAM" id="SSF140500">
    <property type="entry name" value="BAS1536-like"/>
    <property type="match status" value="1"/>
</dbReference>
<dbReference type="RefSeq" id="WP_209972729.1">
    <property type="nucleotide sequence ID" value="NZ_JAGGLB010000011.1"/>
</dbReference>
<evidence type="ECO:0008006" key="3">
    <source>
        <dbReference type="Google" id="ProtNLM"/>
    </source>
</evidence>
<dbReference type="Proteomes" id="UP001519287">
    <property type="component" value="Unassembled WGS sequence"/>
</dbReference>
<dbReference type="Pfam" id="PF09388">
    <property type="entry name" value="SpoOE-like"/>
    <property type="match status" value="1"/>
</dbReference>
<name>A0ABS4IWQ6_9BACL</name>
<protein>
    <recommendedName>
        <fullName evidence="3">Aspartyl-phosphate phosphatase Spo0E family protein</fullName>
    </recommendedName>
</protein>
<dbReference type="EMBL" id="JAGGLB010000011">
    <property type="protein sequence ID" value="MBP1992014.1"/>
    <property type="molecule type" value="Genomic_DNA"/>
</dbReference>
<reference evidence="1 2" key="1">
    <citation type="submission" date="2021-03" db="EMBL/GenBank/DDBJ databases">
        <title>Genomic Encyclopedia of Type Strains, Phase IV (KMG-IV): sequencing the most valuable type-strain genomes for metagenomic binning, comparative biology and taxonomic classification.</title>
        <authorList>
            <person name="Goeker M."/>
        </authorList>
    </citation>
    <scope>NUCLEOTIDE SEQUENCE [LARGE SCALE GENOMIC DNA]</scope>
    <source>
        <strain evidence="1 2">DSM 26048</strain>
    </source>
</reference>
<accession>A0ABS4IWQ6</accession>
<proteinExistence type="predicted"/>
<organism evidence="1 2">
    <name type="scientific">Paenibacillus eucommiae</name>
    <dbReference type="NCBI Taxonomy" id="1355755"/>
    <lineage>
        <taxon>Bacteria</taxon>
        <taxon>Bacillati</taxon>
        <taxon>Bacillota</taxon>
        <taxon>Bacilli</taxon>
        <taxon>Bacillales</taxon>
        <taxon>Paenibacillaceae</taxon>
        <taxon>Paenibacillus</taxon>
    </lineage>
</organism>
<keyword evidence="2" id="KW-1185">Reference proteome</keyword>
<sequence>MKSTEVLNSKKRLSTEIEHLRNRMVHLGSHLGFLHPDVQLCSSQLDDLIVQYYEIHTF</sequence>
<evidence type="ECO:0000313" key="2">
    <source>
        <dbReference type="Proteomes" id="UP001519287"/>
    </source>
</evidence>
<evidence type="ECO:0000313" key="1">
    <source>
        <dbReference type="EMBL" id="MBP1992014.1"/>
    </source>
</evidence>
<gene>
    <name evidence="1" type="ORF">J2Z66_003622</name>
</gene>
<dbReference type="InterPro" id="IPR037208">
    <property type="entry name" value="Spo0E-like_sf"/>
</dbReference>
<dbReference type="InterPro" id="IPR018540">
    <property type="entry name" value="Spo0E-like"/>
</dbReference>
<comment type="caution">
    <text evidence="1">The sequence shown here is derived from an EMBL/GenBank/DDBJ whole genome shotgun (WGS) entry which is preliminary data.</text>
</comment>
<dbReference type="InterPro" id="IPR036638">
    <property type="entry name" value="HLH_DNA-bd_sf"/>
</dbReference>
<dbReference type="Gene3D" id="4.10.280.10">
    <property type="entry name" value="Helix-loop-helix DNA-binding domain"/>
    <property type="match status" value="1"/>
</dbReference>